<evidence type="ECO:0000313" key="2">
    <source>
        <dbReference type="EMBL" id="CDG38070.1"/>
    </source>
</evidence>
<name>A0A060QB05_9PROT</name>
<gene>
    <name evidence="2" type="ORF">ASAP_0025</name>
</gene>
<dbReference type="Proteomes" id="UP000027583">
    <property type="component" value="Unassembled WGS sequence"/>
</dbReference>
<dbReference type="InterPro" id="IPR008136">
    <property type="entry name" value="CinA_C"/>
</dbReference>
<dbReference type="InterPro" id="IPR036653">
    <property type="entry name" value="CinA-like_C"/>
</dbReference>
<reference evidence="2 3" key="1">
    <citation type="journal article" date="2014" name="Genome Biol. Evol.">
        <title>Acetic acid bacteria genomes reveal functional traits for adaptation to life in insect guts.</title>
        <authorList>
            <person name="Chouaia B."/>
            <person name="Gaiarsa S."/>
            <person name="Crotti E."/>
            <person name="Comandatore F."/>
            <person name="Degli Esposti M."/>
            <person name="Ricci I."/>
            <person name="Alma A."/>
            <person name="Favia G."/>
            <person name="Bandi C."/>
            <person name="Daffonchio D."/>
        </authorList>
    </citation>
    <scope>NUCLEOTIDE SEQUENCE [LARGE SCALE GENOMIC DNA]</scope>
    <source>
        <strain evidence="2 3">SF2.1</strain>
    </source>
</reference>
<accession>A0A060QB05</accession>
<proteinExistence type="predicted"/>
<feature type="domain" description="CinA C-terminal" evidence="1">
    <location>
        <begin position="14"/>
        <end position="165"/>
    </location>
</feature>
<organism evidence="2 3">
    <name type="scientific">Asaia bogorensis</name>
    <dbReference type="NCBI Taxonomy" id="91915"/>
    <lineage>
        <taxon>Bacteria</taxon>
        <taxon>Pseudomonadati</taxon>
        <taxon>Pseudomonadota</taxon>
        <taxon>Alphaproteobacteria</taxon>
        <taxon>Acetobacterales</taxon>
        <taxon>Acetobacteraceae</taxon>
        <taxon>Asaia</taxon>
    </lineage>
</organism>
<evidence type="ECO:0000313" key="3">
    <source>
        <dbReference type="Proteomes" id="UP000027583"/>
    </source>
</evidence>
<reference evidence="2 3" key="2">
    <citation type="journal article" date="2014" name="PLoS ONE">
        <title>Evolution of mitochondria reconstructed from the energy metabolism of living bacteria.</title>
        <authorList>
            <person name="Degli Esposti M."/>
            <person name="Chouaia B."/>
            <person name="Comandatore F."/>
            <person name="Crotti E."/>
            <person name="Sassera D."/>
            <person name="Lievens P.M."/>
            <person name="Daffonchio D."/>
            <person name="Bandi C."/>
        </authorList>
    </citation>
    <scope>NUCLEOTIDE SEQUENCE [LARGE SCALE GENOMIC DNA]</scope>
    <source>
        <strain evidence="2 3">SF2.1</strain>
    </source>
</reference>
<protein>
    <submittedName>
        <fullName evidence="2">C-terminal domain of CinA type S Protein Implicated in DNA repair function with RecA and MutS</fullName>
    </submittedName>
</protein>
<dbReference type="RefSeq" id="WP_023979203.1">
    <property type="nucleotide sequence ID" value="NZ_CBLX010000001.1"/>
</dbReference>
<dbReference type="EMBL" id="CBLX010000001">
    <property type="protein sequence ID" value="CDG38070.1"/>
    <property type="molecule type" value="Genomic_DNA"/>
</dbReference>
<comment type="caution">
    <text evidence="2">The sequence shown here is derived from an EMBL/GenBank/DDBJ whole genome shotgun (WGS) entry which is preliminary data.</text>
</comment>
<dbReference type="SUPFAM" id="SSF142433">
    <property type="entry name" value="CinA-like"/>
    <property type="match status" value="1"/>
</dbReference>
<evidence type="ECO:0000259" key="1">
    <source>
        <dbReference type="Pfam" id="PF02464"/>
    </source>
</evidence>
<sequence>MAESALVPISLTEKAQAVLDFLRQRGARLVTAESCTGGLIAAMLTSLAGSSDVIEGGIVSYSNAMKMDALDVAELTLERHGAVSEAVATEMAMGALDRAENATIAVAVTGIAGPAGGTADKPVGTVCLCVMEGTKNPVLETAHFSGDRNDVRAATVERAFDLILTRLGT</sequence>
<dbReference type="eggNOG" id="COG1546">
    <property type="taxonomic scope" value="Bacteria"/>
</dbReference>
<dbReference type="AlphaFoldDB" id="A0A060QB05"/>
<dbReference type="NCBIfam" id="TIGR00199">
    <property type="entry name" value="PncC_domain"/>
    <property type="match status" value="1"/>
</dbReference>
<dbReference type="Pfam" id="PF02464">
    <property type="entry name" value="CinA"/>
    <property type="match status" value="1"/>
</dbReference>
<dbReference type="Gene3D" id="3.90.950.20">
    <property type="entry name" value="CinA-like"/>
    <property type="match status" value="1"/>
</dbReference>